<dbReference type="GO" id="GO:0006364">
    <property type="term" value="P:rRNA processing"/>
    <property type="evidence" value="ECO:0007669"/>
    <property type="project" value="UniProtKB-UniRule"/>
</dbReference>
<feature type="binding site" evidence="17">
    <location>
        <position position="482"/>
    </location>
    <ligand>
        <name>Ca(2+)</name>
        <dbReference type="ChEBI" id="CHEBI:29108"/>
    </ligand>
</feature>
<feature type="binding site" evidence="17">
    <location>
        <position position="85"/>
    </location>
    <ligand>
        <name>Ca(2+)</name>
        <dbReference type="ChEBI" id="CHEBI:29108"/>
    </ligand>
</feature>
<dbReference type="InterPro" id="IPR001279">
    <property type="entry name" value="Metallo-B-lactamas"/>
</dbReference>
<dbReference type="CDD" id="cd07714">
    <property type="entry name" value="RNaseJ_MBL-fold"/>
    <property type="match status" value="1"/>
</dbReference>
<evidence type="ECO:0000256" key="8">
    <source>
        <dbReference type="ARBA" id="ARBA00022839"/>
    </source>
</evidence>
<comment type="function">
    <text evidence="11">Counteracts the endogenous Pycsar antiviral defense system. Phosphodiesterase that enables metal-dependent hydrolysis of host cyclic nucleotide Pycsar defense signals such as cCMP and cUMP.</text>
</comment>
<dbReference type="STRING" id="582692.SAMN05720606_11871"/>
<dbReference type="Gene3D" id="3.10.20.580">
    <property type="match status" value="1"/>
</dbReference>
<evidence type="ECO:0000259" key="18">
    <source>
        <dbReference type="SMART" id="SM00849"/>
    </source>
</evidence>
<keyword evidence="17" id="KW-0106">Calcium</keyword>
<dbReference type="Pfam" id="PF07521">
    <property type="entry name" value="RMMBL"/>
    <property type="match status" value="1"/>
</dbReference>
<feature type="binding site" evidence="13 16">
    <location>
        <begin position="403"/>
        <end position="407"/>
    </location>
    <ligand>
        <name>substrate</name>
    </ligand>
</feature>
<comment type="cofactor">
    <cofactor evidence="14 17">
        <name>Zn(2+)</name>
        <dbReference type="ChEBI" id="CHEBI:29105"/>
    </cofactor>
    <text evidence="14 17">Binds 2 Zn(2+) ions per subunit. It is not clear if Zn(2+) or Mg(2+) is physiologically important.</text>
</comment>
<sequence>MVFWRISAVMHNQGDSFHTRNTQEEIEDHYTEAGEGILKFAHNKLYIAALGGVNEIGKNMYLIQYDQDIIVIDCGSKFPDETMPGIDLIVPDVTYLLENQDKVKALVVTHGHEDHIGGIPYLLKQINIPVYASRLTRGLIELKLREHNLLRQSDLHTIDANSQITLGSIAVSFFATSHSIPDCLGIFFQTPAGNVVHTGDFKFDMSPVNGPFPDLHRMAEIGKQGVHVLLSESTNAERPGFTPSERVVGDHILDAFIRAKQKVFISTFASNISRVQQIVNAAFQTGRKLALLGRSMINVVNVASELGYLDVPDGLLIEAVDSGQFPREQVVVLCTGSQGEAMAALSRLAAGKHPQVSIESGDTVIIAAGAIPGNERNLAHVIDNLYVLGARVIYGSSGAAGMHVSGHGSQEELKLMLTLMKPDYLVPIHGEFRMLYQHRLLAESVGIEQSHVFIVNNGDMVEYRDGTASLGPKIASGNSLVDGLIIGDVGNVVLRDRRQLSSDGMLVIVATLSKTEKKMVASPEIISRGFVFVKDSEQFMKEIHERVVNRMDELTGAGVNQWNVIKRKLKDEIGHYIYAQTKRRPMILPIIIEV</sequence>
<feature type="binding site" evidence="17">
    <location>
        <position position="112"/>
    </location>
    <ligand>
        <name>Zn(2+)</name>
        <dbReference type="ChEBI" id="CHEBI:29105"/>
        <label>1</label>
        <note>catalytic</note>
    </ligand>
</feature>
<evidence type="ECO:0000313" key="20">
    <source>
        <dbReference type="Proteomes" id="UP000198538"/>
    </source>
</evidence>
<comment type="similarity">
    <text evidence="13 14">Belongs to the metallo-beta-lactamase superfamily. RNA-metabolizing metallo-beta-lactamase-like family. Bacterial RNase J subfamily.</text>
</comment>
<dbReference type="InterPro" id="IPR011108">
    <property type="entry name" value="RMMBL"/>
</dbReference>
<feature type="domain" description="Metallo-beta-lactamase" evidence="18">
    <location>
        <begin position="57"/>
        <end position="251"/>
    </location>
</feature>
<dbReference type="SMART" id="SM00849">
    <property type="entry name" value="Lactamase_B"/>
    <property type="match status" value="1"/>
</dbReference>
<dbReference type="Pfam" id="PF22505">
    <property type="entry name" value="RNase_J_b_CASP"/>
    <property type="match status" value="1"/>
</dbReference>
<comment type="subcellular location">
    <subcellularLocation>
        <location evidence="13 14">Cytoplasm</location>
    </subcellularLocation>
</comment>
<dbReference type="PANTHER" id="PTHR43694">
    <property type="entry name" value="RIBONUCLEASE J"/>
    <property type="match status" value="1"/>
</dbReference>
<comment type="cofactor">
    <cofactor evidence="17">
        <name>Ca(2+)</name>
        <dbReference type="ChEBI" id="CHEBI:29108"/>
    </cofactor>
    <text evidence="17">Binds 1 Ca(2+) cation per subunit. Seen in 1 crystal structure, it is not clear if it is physiologically important.</text>
</comment>
<dbReference type="GO" id="GO:0005737">
    <property type="term" value="C:cytoplasm"/>
    <property type="evidence" value="ECO:0007669"/>
    <property type="project" value="UniProtKB-SubCell"/>
</dbReference>
<keyword evidence="8 13" id="KW-0269">Exonuclease</keyword>
<organism evidence="19 20">
    <name type="scientific">Paenibacillus polysaccharolyticus</name>
    <dbReference type="NCBI Taxonomy" id="582692"/>
    <lineage>
        <taxon>Bacteria</taxon>
        <taxon>Bacillati</taxon>
        <taxon>Bacillota</taxon>
        <taxon>Bacilli</taxon>
        <taxon>Bacillales</taxon>
        <taxon>Paenibacillaceae</taxon>
        <taxon>Paenibacillus</taxon>
    </lineage>
</organism>
<keyword evidence="3 13" id="KW-0540">Nuclease</keyword>
<dbReference type="Gene3D" id="3.60.15.10">
    <property type="entry name" value="Ribonuclease Z/Hydroxyacylglutathione hydrolase-like"/>
    <property type="match status" value="1"/>
</dbReference>
<feature type="binding site" evidence="17">
    <location>
        <position position="200"/>
    </location>
    <ligand>
        <name>Zn(2+)</name>
        <dbReference type="ChEBI" id="CHEBI:29105"/>
        <label>1</label>
        <note>catalytic</note>
    </ligand>
</feature>
<dbReference type="PROSITE" id="PS01292">
    <property type="entry name" value="UPF0036"/>
    <property type="match status" value="1"/>
</dbReference>
<evidence type="ECO:0000256" key="3">
    <source>
        <dbReference type="ARBA" id="ARBA00022722"/>
    </source>
</evidence>
<dbReference type="GO" id="GO:0004521">
    <property type="term" value="F:RNA endonuclease activity"/>
    <property type="evidence" value="ECO:0007669"/>
    <property type="project" value="UniProtKB-UniRule"/>
</dbReference>
<keyword evidence="6 13" id="KW-0378">Hydrolase</keyword>
<comment type="catalytic activity">
    <reaction evidence="10">
        <text>3',5'-cyclic CMP + H2O = CMP + H(+)</text>
        <dbReference type="Rhea" id="RHEA:72675"/>
        <dbReference type="ChEBI" id="CHEBI:15377"/>
        <dbReference type="ChEBI" id="CHEBI:15378"/>
        <dbReference type="ChEBI" id="CHEBI:58003"/>
        <dbReference type="ChEBI" id="CHEBI:60377"/>
    </reaction>
    <physiologicalReaction direction="left-to-right" evidence="10">
        <dbReference type="Rhea" id="RHEA:72676"/>
    </physiologicalReaction>
</comment>
<dbReference type="Pfam" id="PF00753">
    <property type="entry name" value="Lactamase_B"/>
    <property type="match status" value="1"/>
</dbReference>
<feature type="binding site" evidence="17">
    <location>
        <position position="115"/>
    </location>
    <ligand>
        <name>Zn(2+)</name>
        <dbReference type="ChEBI" id="CHEBI:29105"/>
        <label>1</label>
        <note>catalytic</note>
    </ligand>
</feature>
<dbReference type="InterPro" id="IPR042173">
    <property type="entry name" value="RNase_J_2"/>
</dbReference>
<evidence type="ECO:0000256" key="10">
    <source>
        <dbReference type="ARBA" id="ARBA00034221"/>
    </source>
</evidence>
<proteinExistence type="inferred from homology"/>
<comment type="catalytic activity">
    <reaction evidence="12">
        <text>3',5'-cyclic UMP + H2O = UMP + H(+)</text>
        <dbReference type="Rhea" id="RHEA:70575"/>
        <dbReference type="ChEBI" id="CHEBI:15377"/>
        <dbReference type="ChEBI" id="CHEBI:15378"/>
        <dbReference type="ChEBI" id="CHEBI:57865"/>
        <dbReference type="ChEBI" id="CHEBI:184387"/>
    </reaction>
    <physiologicalReaction direction="left-to-right" evidence="12">
        <dbReference type="Rhea" id="RHEA:70576"/>
    </physiologicalReaction>
</comment>
<accession>A0A1G5KZN3</accession>
<keyword evidence="4 14" id="KW-0479">Metal-binding</keyword>
<comment type="function">
    <text evidence="13">An RNase that has 5'-3' exonuclease and possibly endonuclease activity. Involved in maturation of rRNA and in some organisms also mRNA maturation and/or decay.</text>
</comment>
<dbReference type="InterPro" id="IPR001587">
    <property type="entry name" value="RNase_J_CS"/>
</dbReference>
<evidence type="ECO:0000256" key="4">
    <source>
        <dbReference type="ARBA" id="ARBA00022723"/>
    </source>
</evidence>
<feature type="binding site" evidence="17">
    <location>
        <position position="87"/>
    </location>
    <ligand>
        <name>Ca(2+)</name>
        <dbReference type="ChEBI" id="CHEBI:29108"/>
    </ligand>
</feature>
<dbReference type="PIRSF" id="PIRSF004803">
    <property type="entry name" value="RnjA"/>
    <property type="match status" value="1"/>
</dbReference>
<evidence type="ECO:0000256" key="9">
    <source>
        <dbReference type="ARBA" id="ARBA00022884"/>
    </source>
</evidence>
<feature type="binding site" evidence="17">
    <location>
        <position position="178"/>
    </location>
    <ligand>
        <name>Zn(2+)</name>
        <dbReference type="ChEBI" id="CHEBI:29105"/>
        <label>1</label>
        <note>catalytic</note>
    </ligand>
</feature>
<dbReference type="PANTHER" id="PTHR43694:SF4">
    <property type="entry name" value="RIBONUCLEASE J 2"/>
    <property type="match status" value="1"/>
</dbReference>
<feature type="binding site" evidence="16">
    <location>
        <begin position="269"/>
        <end position="271"/>
    </location>
    <ligand>
        <name>substrate</name>
    </ligand>
</feature>
<comment type="subunit">
    <text evidence="13">Homodimer, may be a subunit of the RNA degradosome.</text>
</comment>
<evidence type="ECO:0000256" key="7">
    <source>
        <dbReference type="ARBA" id="ARBA00022833"/>
    </source>
</evidence>
<feature type="active site" description="Proton acceptor" evidence="15">
    <location>
        <position position="407"/>
    </location>
</feature>
<keyword evidence="1 13" id="KW-0963">Cytoplasm</keyword>
<dbReference type="InterPro" id="IPR041636">
    <property type="entry name" value="RNase_J_C"/>
</dbReference>
<dbReference type="EMBL" id="FMVM01000018">
    <property type="protein sequence ID" value="SCZ06077.1"/>
    <property type="molecule type" value="Genomic_DNA"/>
</dbReference>
<dbReference type="GO" id="GO:0004534">
    <property type="term" value="F:5'-3' RNA exonuclease activity"/>
    <property type="evidence" value="ECO:0007669"/>
    <property type="project" value="UniProtKB-UniRule"/>
</dbReference>
<evidence type="ECO:0000256" key="14">
    <source>
        <dbReference type="PIRNR" id="PIRNR004803"/>
    </source>
</evidence>
<evidence type="ECO:0000256" key="5">
    <source>
        <dbReference type="ARBA" id="ARBA00022759"/>
    </source>
</evidence>
<dbReference type="GO" id="GO:0003723">
    <property type="term" value="F:RNA binding"/>
    <property type="evidence" value="ECO:0007669"/>
    <property type="project" value="UniProtKB-UniRule"/>
</dbReference>
<evidence type="ECO:0000256" key="1">
    <source>
        <dbReference type="ARBA" id="ARBA00022490"/>
    </source>
</evidence>
<dbReference type="AlphaFoldDB" id="A0A1G5KZN3"/>
<evidence type="ECO:0000256" key="12">
    <source>
        <dbReference type="ARBA" id="ARBA00048505"/>
    </source>
</evidence>
<gene>
    <name evidence="13" type="primary">rnj</name>
    <name evidence="19" type="ORF">SAMN05720606_11871</name>
</gene>
<dbReference type="Pfam" id="PF17770">
    <property type="entry name" value="RNase_J_C"/>
    <property type="match status" value="1"/>
</dbReference>
<dbReference type="InterPro" id="IPR004613">
    <property type="entry name" value="RNase_J"/>
</dbReference>
<evidence type="ECO:0000256" key="13">
    <source>
        <dbReference type="HAMAP-Rule" id="MF_01491"/>
    </source>
</evidence>
<feature type="binding site" evidence="17">
    <location>
        <position position="114"/>
    </location>
    <ligand>
        <name>Zn(2+)</name>
        <dbReference type="ChEBI" id="CHEBI:29105"/>
        <label>1</label>
        <note>catalytic</note>
    </ligand>
</feature>
<dbReference type="EC" id="3.1.-.-" evidence="13 14"/>
<feature type="binding site" evidence="17">
    <location>
        <position position="110"/>
    </location>
    <ligand>
        <name>Zn(2+)</name>
        <dbReference type="ChEBI" id="CHEBI:29105"/>
        <label>1</label>
        <note>catalytic</note>
    </ligand>
</feature>
<evidence type="ECO:0000256" key="17">
    <source>
        <dbReference type="PIRSR" id="PIRSR004803-3"/>
    </source>
</evidence>
<dbReference type="HAMAP" id="MF_01491">
    <property type="entry name" value="RNase_J_bact"/>
    <property type="match status" value="1"/>
</dbReference>
<dbReference type="SUPFAM" id="SSF56281">
    <property type="entry name" value="Metallo-hydrolase/oxidoreductase"/>
    <property type="match status" value="1"/>
</dbReference>
<dbReference type="InterPro" id="IPR036866">
    <property type="entry name" value="RibonucZ/Hydroxyglut_hydro"/>
</dbReference>
<keyword evidence="20" id="KW-1185">Reference proteome</keyword>
<dbReference type="Gene3D" id="3.40.50.10710">
    <property type="entry name" value="Metallo-hydrolase/oxidoreductase"/>
    <property type="match status" value="1"/>
</dbReference>
<evidence type="ECO:0000256" key="2">
    <source>
        <dbReference type="ARBA" id="ARBA00022552"/>
    </source>
</evidence>
<dbReference type="NCBIfam" id="TIGR00649">
    <property type="entry name" value="MG423"/>
    <property type="match status" value="1"/>
</dbReference>
<dbReference type="GO" id="GO:0008270">
    <property type="term" value="F:zinc ion binding"/>
    <property type="evidence" value="ECO:0007669"/>
    <property type="project" value="InterPro"/>
</dbReference>
<feature type="active site" description="Proton donor" evidence="15">
    <location>
        <position position="232"/>
    </location>
</feature>
<name>A0A1G5KZN3_9BACL</name>
<evidence type="ECO:0000313" key="19">
    <source>
        <dbReference type="EMBL" id="SCZ06077.1"/>
    </source>
</evidence>
<keyword evidence="9 13" id="KW-0694">RNA-binding</keyword>
<keyword evidence="7 17" id="KW-0862">Zinc</keyword>
<keyword evidence="2 13" id="KW-0698">rRNA processing</keyword>
<reference evidence="20" key="1">
    <citation type="submission" date="2016-10" db="EMBL/GenBank/DDBJ databases">
        <authorList>
            <person name="Varghese N."/>
            <person name="Submissions S."/>
        </authorList>
    </citation>
    <scope>NUCLEOTIDE SEQUENCE [LARGE SCALE GENOMIC DNA]</scope>
    <source>
        <strain evidence="20">BL9</strain>
    </source>
</reference>
<feature type="binding site" evidence="17">
    <location>
        <position position="429"/>
    </location>
    <ligand>
        <name>Zn(2+)</name>
        <dbReference type="ChEBI" id="CHEBI:29105"/>
        <label>1</label>
        <note>catalytic</note>
    </ligand>
</feature>
<keyword evidence="5 13" id="KW-0255">Endonuclease</keyword>
<evidence type="ECO:0000256" key="6">
    <source>
        <dbReference type="ARBA" id="ARBA00022801"/>
    </source>
</evidence>
<evidence type="ECO:0000256" key="15">
    <source>
        <dbReference type="PIRSR" id="PIRSR004803-1"/>
    </source>
</evidence>
<evidence type="ECO:0000256" key="11">
    <source>
        <dbReference type="ARBA" id="ARBA00034301"/>
    </source>
</evidence>
<dbReference type="InterPro" id="IPR055132">
    <property type="entry name" value="RNase_J_b_CASP"/>
</dbReference>
<protein>
    <recommendedName>
        <fullName evidence="13 14">Ribonuclease J</fullName>
        <shortName evidence="13">RNase J</shortName>
        <ecNumber evidence="13 14">3.1.-.-</ecNumber>
    </recommendedName>
</protein>
<evidence type="ECO:0000256" key="16">
    <source>
        <dbReference type="PIRSR" id="PIRSR004803-2"/>
    </source>
</evidence>
<dbReference type="Proteomes" id="UP000198538">
    <property type="component" value="Unassembled WGS sequence"/>
</dbReference>
<dbReference type="InterPro" id="IPR030854">
    <property type="entry name" value="RNase_J_bac"/>
</dbReference>